<dbReference type="SMART" id="SM00470">
    <property type="entry name" value="ParB"/>
    <property type="match status" value="1"/>
</dbReference>
<feature type="region of interest" description="Disordered" evidence="1">
    <location>
        <begin position="1"/>
        <end position="28"/>
    </location>
</feature>
<gene>
    <name evidence="3" type="ORF">PX52LOC_07568</name>
    <name evidence="4" type="ORF">PX52LOC_07674</name>
</gene>
<sequence length="495" mass="54834">MTDEDDEVDANDECDEGEESDDDGGGPAAAIVHSLAVEWAALEGLTPAAVNDRLYRPVRDDDPGVVALAEAMGRDGGVLEPIVVTLDRVVLSGHRRRAAARLAGFDPVPVRVYPIWSADPAFVRLLRTFNQQRVKTFDEQIREAVIDADPHTTALEVEAYEAERDATYRRRVAAADIAPIAVTAARRRNDISAAKRPMLDAVIRVVQENREYWPLSNRQVHYRLLNDPPLKHARKPGSRYRNDLASYKDLCDVLTRARLAGVVPFDAISDTTRPSTQWRSWGHAQAFVREATAKLLSGYARDPLQSQPAYVEVLVEKLTAETPVERAAAPYLVPYCVGRGYPSLDARYQLAERFRASGKRRFVLLVLSDFDPEGENIAETLCASLRDEFDVPDITPFKVALTEDQVGRFGLVPSMEVKRSSSRAKGFVGKHGSQVYELEALPPARLQQLVTDAIESVLDLGAYRRERAEEARELQELVARRRVLLDAVGGLGGGA</sequence>
<keyword evidence="5" id="KW-1185">Reference proteome</keyword>
<evidence type="ECO:0000256" key="1">
    <source>
        <dbReference type="SAM" id="MobiDB-lite"/>
    </source>
</evidence>
<dbReference type="SUPFAM" id="SSF110849">
    <property type="entry name" value="ParB/Sulfiredoxin"/>
    <property type="match status" value="1"/>
</dbReference>
<dbReference type="KEGG" id="lrs:PX52LOC_07674"/>
<feature type="domain" description="ParB-like N-terminal" evidence="2">
    <location>
        <begin position="43"/>
        <end position="130"/>
    </location>
</feature>
<feature type="compositionally biased region" description="Acidic residues" evidence="1">
    <location>
        <begin position="1"/>
        <end position="24"/>
    </location>
</feature>
<dbReference type="EMBL" id="CP042425">
    <property type="protein sequence ID" value="QEL20467.1"/>
    <property type="molecule type" value="Genomic_DNA"/>
</dbReference>
<dbReference type="InterPro" id="IPR003115">
    <property type="entry name" value="ParB_N"/>
</dbReference>
<reference evidence="4" key="2">
    <citation type="journal article" date="2020" name="Int. J. Syst. Evol. Microbiol.">
        <title>Limnoglobus roseus gen. nov., sp. nov., a novel freshwater planctomycete with a giant genome from the family Gemmataceae.</title>
        <authorList>
            <person name="Kulichevskaya I.S."/>
            <person name="Naumoff D.G."/>
            <person name="Miroshnikov K.K."/>
            <person name="Ivanova A.A."/>
            <person name="Philippov D.A."/>
            <person name="Hakobyan A."/>
            <person name="Rijpstra W.I.C."/>
            <person name="Damste J.S.S."/>
            <person name="Liesack W."/>
            <person name="Dedysh S.N."/>
        </authorList>
    </citation>
    <scope>NUCLEOTIDE SEQUENCE</scope>
    <source>
        <strain evidence="4">PX52</strain>
    </source>
</reference>
<organism evidence="4 5">
    <name type="scientific">Limnoglobus roseus</name>
    <dbReference type="NCBI Taxonomy" id="2598579"/>
    <lineage>
        <taxon>Bacteria</taxon>
        <taxon>Pseudomonadati</taxon>
        <taxon>Planctomycetota</taxon>
        <taxon>Planctomycetia</taxon>
        <taxon>Gemmatales</taxon>
        <taxon>Gemmataceae</taxon>
        <taxon>Limnoglobus</taxon>
    </lineage>
</organism>
<protein>
    <recommendedName>
        <fullName evidence="2">ParB-like N-terminal domain-containing protein</fullName>
    </recommendedName>
</protein>
<dbReference type="OrthoDB" id="258577at2"/>
<reference evidence="5" key="1">
    <citation type="submission" date="2019-08" db="EMBL/GenBank/DDBJ databases">
        <title>Limnoglobus roseus gen. nov., sp. nov., a novel freshwater planctomycete with a giant genome from the family Gemmataceae.</title>
        <authorList>
            <person name="Kulichevskaya I.S."/>
            <person name="Naumoff D.G."/>
            <person name="Miroshnikov K."/>
            <person name="Ivanova A."/>
            <person name="Philippov D.A."/>
            <person name="Hakobyan A."/>
            <person name="Rijpstra I.C."/>
            <person name="Sinninghe Damste J.S."/>
            <person name="Liesack W."/>
            <person name="Dedysh S.N."/>
        </authorList>
    </citation>
    <scope>NUCLEOTIDE SEQUENCE [LARGE SCALE GENOMIC DNA]</scope>
    <source>
        <strain evidence="5">PX52</strain>
    </source>
</reference>
<evidence type="ECO:0000313" key="3">
    <source>
        <dbReference type="EMBL" id="QEL20467.1"/>
    </source>
</evidence>
<dbReference type="EMBL" id="CP042425">
    <property type="protein sequence ID" value="QEL20569.1"/>
    <property type="molecule type" value="Genomic_DNA"/>
</dbReference>
<dbReference type="InterPro" id="IPR036086">
    <property type="entry name" value="ParB/Sulfiredoxin_sf"/>
</dbReference>
<name>A0A5C1AMC6_9BACT</name>
<dbReference type="KEGG" id="lrs:PX52LOC_07568"/>
<proteinExistence type="predicted"/>
<accession>A0A5C1AMC6</accession>
<dbReference type="Proteomes" id="UP000324974">
    <property type="component" value="Chromosome"/>
</dbReference>
<dbReference type="RefSeq" id="WP_149114770.1">
    <property type="nucleotide sequence ID" value="NZ_CP042425.1"/>
</dbReference>
<dbReference type="AlphaFoldDB" id="A0A5C1AMC6"/>
<evidence type="ECO:0000313" key="5">
    <source>
        <dbReference type="Proteomes" id="UP000324974"/>
    </source>
</evidence>
<dbReference type="Gene3D" id="3.90.1530.10">
    <property type="entry name" value="Conserved hypothetical protein from pyrococcus furiosus pfu- 392566-001, ParB domain"/>
    <property type="match status" value="1"/>
</dbReference>
<evidence type="ECO:0000259" key="2">
    <source>
        <dbReference type="SMART" id="SM00470"/>
    </source>
</evidence>
<evidence type="ECO:0000313" key="4">
    <source>
        <dbReference type="EMBL" id="QEL20569.1"/>
    </source>
</evidence>